<gene>
    <name evidence="2" type="ORF">CUJ83_01180</name>
</gene>
<evidence type="ECO:0000313" key="2">
    <source>
        <dbReference type="EMBL" id="MCD1293610.1"/>
    </source>
</evidence>
<dbReference type="EMBL" id="PGCK01000001">
    <property type="protein sequence ID" value="MCD1293610.1"/>
    <property type="molecule type" value="Genomic_DNA"/>
</dbReference>
<accession>A0AAP2W3X4</accession>
<dbReference type="RefSeq" id="WP_230739655.1">
    <property type="nucleotide sequence ID" value="NZ_PGCK01000001.1"/>
</dbReference>
<feature type="region of interest" description="Disordered" evidence="1">
    <location>
        <begin position="202"/>
        <end position="223"/>
    </location>
</feature>
<reference evidence="2 3" key="1">
    <citation type="submission" date="2017-11" db="EMBL/GenBank/DDBJ databases">
        <title>Isolation and Characterization of Family Methanocellaceae Species from Potential Methane Hydrate Area Offshore Southwestern Taiwan.</title>
        <authorList>
            <person name="Zhang W.-L."/>
            <person name="Chen W.-C."/>
            <person name="Lai M.-C."/>
            <person name="Chen S.-C."/>
        </authorList>
    </citation>
    <scope>NUCLEOTIDE SEQUENCE [LARGE SCALE GENOMIC DNA]</scope>
    <source>
        <strain evidence="2 3">CWC-04</strain>
    </source>
</reference>
<dbReference type="PANTHER" id="PTHR42195">
    <property type="entry name" value="UCP015877 FAMILY PROTEIN"/>
    <property type="match status" value="1"/>
</dbReference>
<protein>
    <submittedName>
        <fullName evidence="2">Uncharacterized protein</fullName>
    </submittedName>
</protein>
<dbReference type="Pfam" id="PF19769">
    <property type="entry name" value="CPxCG_zf"/>
    <property type="match status" value="1"/>
</dbReference>
<dbReference type="AlphaFoldDB" id="A0AAP2W3X4"/>
<proteinExistence type="predicted"/>
<dbReference type="Proteomes" id="UP001320159">
    <property type="component" value="Unassembled WGS sequence"/>
</dbReference>
<comment type="caution">
    <text evidence="2">The sequence shown here is derived from an EMBL/GenBank/DDBJ whole genome shotgun (WGS) entry which is preliminary data.</text>
</comment>
<evidence type="ECO:0000313" key="3">
    <source>
        <dbReference type="Proteomes" id="UP001320159"/>
    </source>
</evidence>
<sequence>MEKMEIIEAECPSCSPDEPVAHLVLKESEGRVRCEECGLVHVIPVKKQRFVKLKVIVSRQDKSSVQETEVDADEYLHAGDEFVVDTGEEISGVRIQSLELKTSKRVEKAKPEEVLTIWARAIDEVIVKIAVQKHEITESLDYKVNGDYEFTIGDTIKVKGYEVKISYIKIRDGALMKREGATAKAKDIKRIYSKIVSESKFGSRKGVRGGRKISGSMRSSRET</sequence>
<dbReference type="PANTHER" id="PTHR42195:SF1">
    <property type="entry name" value="ZINC FINGER PROTEIN"/>
    <property type="match status" value="1"/>
</dbReference>
<name>A0AAP2W3X4_9EURY</name>
<evidence type="ECO:0000256" key="1">
    <source>
        <dbReference type="SAM" id="MobiDB-lite"/>
    </source>
</evidence>
<feature type="compositionally biased region" description="Basic residues" evidence="1">
    <location>
        <begin position="202"/>
        <end position="211"/>
    </location>
</feature>
<organism evidence="2 3">
    <name type="scientific">Methanooceanicella nereidis</name>
    <dbReference type="NCBI Taxonomy" id="2052831"/>
    <lineage>
        <taxon>Archaea</taxon>
        <taxon>Methanobacteriati</taxon>
        <taxon>Methanobacteriota</taxon>
        <taxon>Stenosarchaea group</taxon>
        <taxon>Methanomicrobia</taxon>
        <taxon>Methanocellales</taxon>
        <taxon>Methanocellaceae</taxon>
        <taxon>Methanooceanicella</taxon>
    </lineage>
</organism>
<dbReference type="PIRSF" id="PIRSF015877">
    <property type="entry name" value="UCP015877"/>
    <property type="match status" value="1"/>
</dbReference>
<dbReference type="InterPro" id="IPR012041">
    <property type="entry name" value="Znf_CPxCG-like"/>
</dbReference>
<keyword evidence="3" id="KW-1185">Reference proteome</keyword>